<evidence type="ECO:0000256" key="4">
    <source>
        <dbReference type="ARBA" id="ARBA00022989"/>
    </source>
</evidence>
<evidence type="ECO:0000256" key="6">
    <source>
        <dbReference type="ARBA" id="ARBA00044273"/>
    </source>
</evidence>
<dbReference type="Pfam" id="PF07690">
    <property type="entry name" value="MFS_1"/>
    <property type="match status" value="1"/>
</dbReference>
<dbReference type="PANTHER" id="PTHR23501">
    <property type="entry name" value="MAJOR FACILITATOR SUPERFAMILY"/>
    <property type="match status" value="1"/>
</dbReference>
<organism evidence="9 10">
    <name type="scientific">Paenibacillus cremeus</name>
    <dbReference type="NCBI Taxonomy" id="2163881"/>
    <lineage>
        <taxon>Bacteria</taxon>
        <taxon>Bacillati</taxon>
        <taxon>Bacillota</taxon>
        <taxon>Bacilli</taxon>
        <taxon>Bacillales</taxon>
        <taxon>Paenibacillaceae</taxon>
        <taxon>Paenibacillus</taxon>
    </lineage>
</organism>
<dbReference type="GO" id="GO:0022857">
    <property type="term" value="F:transmembrane transporter activity"/>
    <property type="evidence" value="ECO:0007669"/>
    <property type="project" value="InterPro"/>
</dbReference>
<dbReference type="InterPro" id="IPR036259">
    <property type="entry name" value="MFS_trans_sf"/>
</dbReference>
<dbReference type="Proteomes" id="UP000317036">
    <property type="component" value="Unassembled WGS sequence"/>
</dbReference>
<dbReference type="Gene3D" id="1.20.1250.20">
    <property type="entry name" value="MFS general substrate transporter like domains"/>
    <property type="match status" value="1"/>
</dbReference>
<feature type="transmembrane region" description="Helical" evidence="7">
    <location>
        <begin position="250"/>
        <end position="271"/>
    </location>
</feature>
<evidence type="ECO:0000313" key="9">
    <source>
        <dbReference type="EMBL" id="TVY10803.1"/>
    </source>
</evidence>
<feature type="transmembrane region" description="Helical" evidence="7">
    <location>
        <begin position="103"/>
        <end position="122"/>
    </location>
</feature>
<evidence type="ECO:0000313" key="10">
    <source>
        <dbReference type="Proteomes" id="UP000317036"/>
    </source>
</evidence>
<feature type="transmembrane region" description="Helical" evidence="7">
    <location>
        <begin position="315"/>
        <end position="333"/>
    </location>
</feature>
<keyword evidence="10" id="KW-1185">Reference proteome</keyword>
<accession>A0A559KFA1</accession>
<feature type="transmembrane region" description="Helical" evidence="7">
    <location>
        <begin position="159"/>
        <end position="177"/>
    </location>
</feature>
<dbReference type="AlphaFoldDB" id="A0A559KFA1"/>
<dbReference type="SUPFAM" id="SSF103473">
    <property type="entry name" value="MFS general substrate transporter"/>
    <property type="match status" value="1"/>
</dbReference>
<feature type="transmembrane region" description="Helical" evidence="7">
    <location>
        <begin position="339"/>
        <end position="369"/>
    </location>
</feature>
<evidence type="ECO:0000256" key="1">
    <source>
        <dbReference type="ARBA" id="ARBA00004651"/>
    </source>
</evidence>
<dbReference type="GO" id="GO:0005886">
    <property type="term" value="C:plasma membrane"/>
    <property type="evidence" value="ECO:0007669"/>
    <property type="project" value="UniProtKB-SubCell"/>
</dbReference>
<dbReference type="OrthoDB" id="9816041at2"/>
<dbReference type="RefSeq" id="WP_144844833.1">
    <property type="nucleotide sequence ID" value="NZ_VNJI01000006.1"/>
</dbReference>
<comment type="subcellular location">
    <subcellularLocation>
        <location evidence="1">Cell membrane</location>
        <topology evidence="1">Multi-pass membrane protein</topology>
    </subcellularLocation>
</comment>
<keyword evidence="2" id="KW-0813">Transport</keyword>
<dbReference type="Gene3D" id="1.20.1720.10">
    <property type="entry name" value="Multidrug resistance protein D"/>
    <property type="match status" value="1"/>
</dbReference>
<name>A0A559KFA1_9BACL</name>
<feature type="transmembrane region" description="Helical" evidence="7">
    <location>
        <begin position="213"/>
        <end position="229"/>
    </location>
</feature>
<evidence type="ECO:0000256" key="7">
    <source>
        <dbReference type="SAM" id="Phobius"/>
    </source>
</evidence>
<feature type="transmembrane region" description="Helical" evidence="7">
    <location>
        <begin position="71"/>
        <end position="97"/>
    </location>
</feature>
<gene>
    <name evidence="9" type="ORF">FPZ49_06805</name>
</gene>
<proteinExistence type="predicted"/>
<evidence type="ECO:0000256" key="2">
    <source>
        <dbReference type="ARBA" id="ARBA00022448"/>
    </source>
</evidence>
<comment type="caution">
    <text evidence="9">The sequence shown here is derived from an EMBL/GenBank/DDBJ whole genome shotgun (WGS) entry which is preliminary data.</text>
</comment>
<feature type="transmembrane region" description="Helical" evidence="7">
    <location>
        <begin position="189"/>
        <end position="207"/>
    </location>
</feature>
<dbReference type="EMBL" id="VNJI01000006">
    <property type="protein sequence ID" value="TVY10803.1"/>
    <property type="molecule type" value="Genomic_DNA"/>
</dbReference>
<keyword evidence="4 7" id="KW-1133">Transmembrane helix</keyword>
<feature type="transmembrane region" description="Helical" evidence="7">
    <location>
        <begin position="381"/>
        <end position="400"/>
    </location>
</feature>
<feature type="transmembrane region" description="Helical" evidence="7">
    <location>
        <begin position="283"/>
        <end position="303"/>
    </location>
</feature>
<evidence type="ECO:0000256" key="3">
    <source>
        <dbReference type="ARBA" id="ARBA00022692"/>
    </source>
</evidence>
<keyword evidence="3 7" id="KW-0812">Transmembrane</keyword>
<sequence length="443" mass="47855">MNRLAVMASIVLAVLISSMDTTIMNTTMPRISAELGNTKLYAWSFASYMILCTIVTPLSGRVSDLFGRKKVLATGILVFLLGSMLCGTATSMLQLVIYRGVQGIGAGSMIAFPSIIAGDLFAVEARGKIQAFFTAMWGIAAVLAPLLGSFFLEQLSWRWIFYINIPICLASLLLLLPYREVYQAKKSRINYPGSLLFGLGIGLLLATTVVTSGYVYYTAAGLLVLLLFVRNERRHPSPIVPLGLLQNGSIAWMIMNAFLTCAALFGTSSYVPYYLQKHGYSLFWSGFALIGMSVGWIVVGVPAGKWILRYGYRRLLLIGNGLLALSGLLLQFLPETGGFWMVCFILVLQGSAFGLLVTVSVIAAQMLVAADQKGISTSLQVFARNIGSAVGVTIMGAMLTQAPEFMTGIRHLFLYGFIVSLVALASTAILYMQGARVKSEAGA</sequence>
<feature type="transmembrane region" description="Helical" evidence="7">
    <location>
        <begin position="129"/>
        <end position="147"/>
    </location>
</feature>
<feature type="transmembrane region" description="Helical" evidence="7">
    <location>
        <begin position="412"/>
        <end position="432"/>
    </location>
</feature>
<dbReference type="InterPro" id="IPR020846">
    <property type="entry name" value="MFS_dom"/>
</dbReference>
<feature type="transmembrane region" description="Helical" evidence="7">
    <location>
        <begin position="40"/>
        <end position="59"/>
    </location>
</feature>
<dbReference type="InterPro" id="IPR005829">
    <property type="entry name" value="Sugar_transporter_CS"/>
</dbReference>
<dbReference type="PROSITE" id="PS50850">
    <property type="entry name" value="MFS"/>
    <property type="match status" value="1"/>
</dbReference>
<dbReference type="PRINTS" id="PR01036">
    <property type="entry name" value="TCRTETB"/>
</dbReference>
<dbReference type="InterPro" id="IPR011701">
    <property type="entry name" value="MFS"/>
</dbReference>
<dbReference type="PANTHER" id="PTHR23501:SF191">
    <property type="entry name" value="VACUOLAR BASIC AMINO ACID TRANSPORTER 4"/>
    <property type="match status" value="1"/>
</dbReference>
<evidence type="ECO:0000259" key="8">
    <source>
        <dbReference type="PROSITE" id="PS50850"/>
    </source>
</evidence>
<evidence type="ECO:0000256" key="5">
    <source>
        <dbReference type="ARBA" id="ARBA00023136"/>
    </source>
</evidence>
<reference evidence="9 10" key="1">
    <citation type="submission" date="2019-07" db="EMBL/GenBank/DDBJ databases">
        <authorList>
            <person name="Kim J."/>
        </authorList>
    </citation>
    <scope>NUCLEOTIDE SEQUENCE [LARGE SCALE GENOMIC DNA]</scope>
    <source>
        <strain evidence="9 10">JC52</strain>
    </source>
</reference>
<protein>
    <recommendedName>
        <fullName evidence="6">MFS-type drug efflux transporter P55</fullName>
    </recommendedName>
</protein>
<keyword evidence="5 7" id="KW-0472">Membrane</keyword>
<feature type="domain" description="Major facilitator superfamily (MFS) profile" evidence="8">
    <location>
        <begin position="6"/>
        <end position="435"/>
    </location>
</feature>
<dbReference type="PROSITE" id="PS00216">
    <property type="entry name" value="SUGAR_TRANSPORT_1"/>
    <property type="match status" value="1"/>
</dbReference>